<feature type="region of interest" description="Disordered" evidence="1">
    <location>
        <begin position="225"/>
        <end position="247"/>
    </location>
</feature>
<name>A0A839GU43_9BACT</name>
<dbReference type="RefSeq" id="WP_182513577.1">
    <property type="nucleotide sequence ID" value="NZ_JACJIQ010000012.1"/>
</dbReference>
<comment type="caution">
    <text evidence="2">The sequence shown here is derived from an EMBL/GenBank/DDBJ whole genome shotgun (WGS) entry which is preliminary data.</text>
</comment>
<reference evidence="2 3" key="1">
    <citation type="submission" date="2020-08" db="EMBL/GenBank/DDBJ databases">
        <title>Genomic Encyclopedia of Type Strains, Phase IV (KMG-IV): sequencing the most valuable type-strain genomes for metagenomic binning, comparative biology and taxonomic classification.</title>
        <authorList>
            <person name="Goeker M."/>
        </authorList>
    </citation>
    <scope>NUCLEOTIDE SEQUENCE [LARGE SCALE GENOMIC DNA]</scope>
    <source>
        <strain evidence="2 3">DSM 29854</strain>
    </source>
</reference>
<proteinExistence type="predicted"/>
<accession>A0A839GU43</accession>
<dbReference type="AlphaFoldDB" id="A0A839GU43"/>
<sequence>MTKEEADALLSDKPEVQNVFIEALKGKGFNILTSEDQNKFVESERARIAAEKTSEIYSALDKDIAESSGLTKEPNEKTYDFAKRVIASFKEQYGTSDKTIKELQEKLKANASDETLKAQVEAYQKKEQEWQELLSQKDQVLFEKEVSIDLNKALVGFKPKPGLPESLVNLAIANAKAELVKSAKKNEDGSIVYLDAEGKPILGANMQPATGEALLSEKLKEYQDNGHKQTGAGAGGSSSGSDNTGTVMIPEGLKTKQEVTQFLIKAGVLSGTEQHQALYTEYIKKHPNLPLAA</sequence>
<gene>
    <name evidence="2" type="ORF">FHS90_003042</name>
</gene>
<keyword evidence="3" id="KW-1185">Reference proteome</keyword>
<dbReference type="Proteomes" id="UP000563094">
    <property type="component" value="Unassembled WGS sequence"/>
</dbReference>
<evidence type="ECO:0000313" key="3">
    <source>
        <dbReference type="Proteomes" id="UP000563094"/>
    </source>
</evidence>
<dbReference type="EMBL" id="JACJIQ010000012">
    <property type="protein sequence ID" value="MBA9078316.1"/>
    <property type="molecule type" value="Genomic_DNA"/>
</dbReference>
<protein>
    <submittedName>
        <fullName evidence="2">Uncharacterized protein</fullName>
    </submittedName>
</protein>
<evidence type="ECO:0000313" key="2">
    <source>
        <dbReference type="EMBL" id="MBA9078316.1"/>
    </source>
</evidence>
<organism evidence="2 3">
    <name type="scientific">Rufibacter quisquiliarum</name>
    <dbReference type="NCBI Taxonomy" id="1549639"/>
    <lineage>
        <taxon>Bacteria</taxon>
        <taxon>Pseudomonadati</taxon>
        <taxon>Bacteroidota</taxon>
        <taxon>Cytophagia</taxon>
        <taxon>Cytophagales</taxon>
        <taxon>Hymenobacteraceae</taxon>
        <taxon>Rufibacter</taxon>
    </lineage>
</organism>
<evidence type="ECO:0000256" key="1">
    <source>
        <dbReference type="SAM" id="MobiDB-lite"/>
    </source>
</evidence>